<dbReference type="KEGG" id="nir:NSED_04620"/>
<dbReference type="AlphaFoldDB" id="K0B950"/>
<dbReference type="eggNOG" id="arCOG12822">
    <property type="taxonomic scope" value="Archaea"/>
</dbReference>
<evidence type="ECO:0000313" key="1">
    <source>
        <dbReference type="EMBL" id="AFS82728.1"/>
    </source>
</evidence>
<proteinExistence type="predicted"/>
<sequence length="360" mass="41270">MYFLMSSNELILENLLERRDLNLTMLKHLDFELMMDPTEKEILDIKILQTDTVNQLKKIEQEIAFLTSKKSQNKRVYQTPFIENTMQDELGKNLIHVKQIFAKSYEGNSHIQEVIPTEISKKFQIDLKDLKHLHDFALKNPIYHNHYEQEIDGILCTVYEGDINDYWLNSIKHGSSCQPFYPTWIMSAFIMTLLAKKLGYSELVDIGSGDGRIAYCGNIVGLNSHSIEIDDVLVELQNIICTSTKQNFNPICYDALEFDYSSLNLKNPIFFIGGLAQMGGDVLATSIIDKINSIENLKKDTGIVFAGTNTKRQLSENLENGGWSSLIEKHDLKVIDTVSLPTIWTFDQDVETPYIYTEFK</sequence>
<protein>
    <recommendedName>
        <fullName evidence="3">DOT1 domain-containing protein</fullName>
    </recommendedName>
</protein>
<evidence type="ECO:0000313" key="2">
    <source>
        <dbReference type="Proteomes" id="UP000006100"/>
    </source>
</evidence>
<dbReference type="HOGENOM" id="CLU_065731_0_0_2"/>
<dbReference type="Proteomes" id="UP000006100">
    <property type="component" value="Chromosome"/>
</dbReference>
<keyword evidence="2" id="KW-1185">Reference proteome</keyword>
<dbReference type="EMBL" id="CP003843">
    <property type="protein sequence ID" value="AFS82728.1"/>
    <property type="molecule type" value="Genomic_DNA"/>
</dbReference>
<gene>
    <name evidence="1" type="ORF">NSED_04620</name>
</gene>
<reference evidence="1 2" key="1">
    <citation type="journal article" date="2012" name="J. Bacteriol.">
        <title>Draft Genome Sequence of an Ammonia-Oxidizing Archaeon, "Candidatus Nitrosopumilus sediminis" AR2, from Svalbard in the Arctic Circle.</title>
        <authorList>
            <person name="Park S.J."/>
            <person name="Kim J.G."/>
            <person name="Jung M.Y."/>
            <person name="Kim S.J."/>
            <person name="Cha I.T."/>
            <person name="Ghai R."/>
            <person name="Martin-Cuadrado A.B."/>
            <person name="Rodriguez-Valera F."/>
            <person name="Rhee S.K."/>
        </authorList>
    </citation>
    <scope>NUCLEOTIDE SEQUENCE [LARGE SCALE GENOMIC DNA]</scope>
    <source>
        <strain evidence="1 2">AR2</strain>
    </source>
</reference>
<accession>K0B950</accession>
<dbReference type="STRING" id="1229909.NSED_04620"/>
<organism evidence="1 2">
    <name type="scientific">Candidatus Nitrosopumilus sediminis</name>
    <dbReference type="NCBI Taxonomy" id="1229909"/>
    <lineage>
        <taxon>Archaea</taxon>
        <taxon>Nitrososphaerota</taxon>
        <taxon>Nitrososphaeria</taxon>
        <taxon>Nitrosopumilales</taxon>
        <taxon>Nitrosopumilaceae</taxon>
        <taxon>Nitrosopumilus</taxon>
    </lineage>
</organism>
<evidence type="ECO:0008006" key="3">
    <source>
        <dbReference type="Google" id="ProtNLM"/>
    </source>
</evidence>
<dbReference type="eggNOG" id="arCOG01631">
    <property type="taxonomic scope" value="Archaea"/>
</dbReference>
<dbReference type="PATRIC" id="fig|1229909.8.peg.1004"/>
<name>K0B950_9ARCH</name>